<gene>
    <name evidence="2" type="ordered locus">Terro_1191</name>
</gene>
<organism evidence="2 3">
    <name type="scientific">Terriglobus roseus (strain DSM 18391 / NRRL B-41598 / KBS 63)</name>
    <dbReference type="NCBI Taxonomy" id="926566"/>
    <lineage>
        <taxon>Bacteria</taxon>
        <taxon>Pseudomonadati</taxon>
        <taxon>Acidobacteriota</taxon>
        <taxon>Terriglobia</taxon>
        <taxon>Terriglobales</taxon>
        <taxon>Acidobacteriaceae</taxon>
        <taxon>Terriglobus</taxon>
    </lineage>
</organism>
<reference evidence="2 3" key="1">
    <citation type="submission" date="2012-06" db="EMBL/GenBank/DDBJ databases">
        <title>Complete genome of Terriglobus roseus DSM 18391.</title>
        <authorList>
            <consortium name="US DOE Joint Genome Institute (JGI-PGF)"/>
            <person name="Lucas S."/>
            <person name="Copeland A."/>
            <person name="Lapidus A."/>
            <person name="Glavina del Rio T."/>
            <person name="Dalin E."/>
            <person name="Tice H."/>
            <person name="Bruce D."/>
            <person name="Goodwin L."/>
            <person name="Pitluck S."/>
            <person name="Peters L."/>
            <person name="Mikhailova N."/>
            <person name="Munk A.C.C."/>
            <person name="Kyrpides N."/>
            <person name="Mavromatis K."/>
            <person name="Ivanova N."/>
            <person name="Brettin T."/>
            <person name="Detter J.C."/>
            <person name="Han C."/>
            <person name="Larimer F."/>
            <person name="Land M."/>
            <person name="Hauser L."/>
            <person name="Markowitz V."/>
            <person name="Cheng J.-F."/>
            <person name="Hugenholtz P."/>
            <person name="Woyke T."/>
            <person name="Wu D."/>
            <person name="Brambilla E."/>
            <person name="Klenk H.-P."/>
            <person name="Eisen J.A."/>
        </authorList>
    </citation>
    <scope>NUCLEOTIDE SEQUENCE [LARGE SCALE GENOMIC DNA]</scope>
    <source>
        <strain evidence="3">DSM 18391 / NRRL B-41598 / KBS 63</strain>
    </source>
</reference>
<dbReference type="RefSeq" id="WP_014785070.1">
    <property type="nucleotide sequence ID" value="NC_018014.1"/>
</dbReference>
<dbReference type="AlphaFoldDB" id="I3ZE33"/>
<dbReference type="eggNOG" id="ENOG50333GZ">
    <property type="taxonomic scope" value="Bacteria"/>
</dbReference>
<dbReference type="EMBL" id="CP003379">
    <property type="protein sequence ID" value="AFL87501.1"/>
    <property type="molecule type" value="Genomic_DNA"/>
</dbReference>
<feature type="coiled-coil region" evidence="1">
    <location>
        <begin position="37"/>
        <end position="71"/>
    </location>
</feature>
<evidence type="ECO:0000313" key="3">
    <source>
        <dbReference type="Proteomes" id="UP000006056"/>
    </source>
</evidence>
<dbReference type="STRING" id="926566.Terro_1191"/>
<keyword evidence="1" id="KW-0175">Coiled coil</keyword>
<dbReference type="KEGG" id="trs:Terro_1191"/>
<name>I3ZE33_TERRK</name>
<dbReference type="Proteomes" id="UP000006056">
    <property type="component" value="Chromosome"/>
</dbReference>
<dbReference type="HOGENOM" id="CLU_547236_0_0_0"/>
<dbReference type="PROSITE" id="PS51257">
    <property type="entry name" value="PROKAR_LIPOPROTEIN"/>
    <property type="match status" value="1"/>
</dbReference>
<accession>I3ZE33</accession>
<sequence length="491" mass="53080">MKIPRRLATLALYIAMGGCRVTSSAQDAGGETPQQKLQRLSAAVAQAQAQMQAYQAQLQELQKQLGDLQSQLQPATVAPAPAPLAATTASTQNAMDEIRERQAIQEAQIATHDQAKVETESKYPVKLSGLILFNAFVNTRRVDDTVDPTYALPGSGTTGFSVRQTILGLEANGPHLFGATSHADVHVDFFGNGSQATYGSTGILRLRTAHGSLRWKNTEAFVALDRSLLAPNMPTSLVATAQPVFSWSGDLWTWNPQIGLTHELALTGSKRLRLQAALIDPQDPLLPNTTSTATSTRSEKGRWPGIEERIAFAAGDRFKGPEFGVGGYFSPHRTGTGRRFDAWAITADARLPIGKHVEITSNVYRGAALGGLGGGGYVDYFYLDPQTAERAYALRAAGGWAQLKVKPSERLQFNGGFGIDNPFGSDIRLVRATPSTAYSGLTKNRSAFGNVIFSPSAYLLFSVEYRRLWSDYLDGIPQHADNIGVSAGYRF</sequence>
<evidence type="ECO:0000256" key="1">
    <source>
        <dbReference type="SAM" id="Coils"/>
    </source>
</evidence>
<protein>
    <submittedName>
        <fullName evidence="2">Uncharacterized protein</fullName>
    </submittedName>
</protein>
<proteinExistence type="predicted"/>
<evidence type="ECO:0000313" key="2">
    <source>
        <dbReference type="EMBL" id="AFL87501.1"/>
    </source>
</evidence>
<keyword evidence="3" id="KW-1185">Reference proteome</keyword>